<evidence type="ECO:0000313" key="1">
    <source>
        <dbReference type="EMBL" id="TXK18380.1"/>
    </source>
</evidence>
<organism evidence="1 2">
    <name type="scientific">Pontibacter qinzhouensis</name>
    <dbReference type="NCBI Taxonomy" id="2603253"/>
    <lineage>
        <taxon>Bacteria</taxon>
        <taxon>Pseudomonadati</taxon>
        <taxon>Bacteroidota</taxon>
        <taxon>Cytophagia</taxon>
        <taxon>Cytophagales</taxon>
        <taxon>Hymenobacteraceae</taxon>
        <taxon>Pontibacter</taxon>
    </lineage>
</organism>
<name>A0A5C8IDW2_9BACT</name>
<evidence type="ECO:0000313" key="2">
    <source>
        <dbReference type="Proteomes" id="UP000321926"/>
    </source>
</evidence>
<dbReference type="Proteomes" id="UP000321926">
    <property type="component" value="Unassembled WGS sequence"/>
</dbReference>
<keyword evidence="2" id="KW-1185">Reference proteome</keyword>
<proteinExistence type="predicted"/>
<gene>
    <name evidence="1" type="ORF">FVR03_24040</name>
</gene>
<dbReference type="RefSeq" id="WP_147924312.1">
    <property type="nucleotide sequence ID" value="NZ_VRTY01000204.1"/>
</dbReference>
<dbReference type="EMBL" id="VRTY01000204">
    <property type="protein sequence ID" value="TXK18380.1"/>
    <property type="molecule type" value="Genomic_DNA"/>
</dbReference>
<protein>
    <submittedName>
        <fullName evidence="1">Uncharacterized protein</fullName>
    </submittedName>
</protein>
<reference evidence="1 2" key="1">
    <citation type="submission" date="2019-08" db="EMBL/GenBank/DDBJ databases">
        <authorList>
            <person name="Shi S."/>
        </authorList>
    </citation>
    <scope>NUCLEOTIDE SEQUENCE [LARGE SCALE GENOMIC DNA]</scope>
    <source>
        <strain evidence="1 2">GY10130</strain>
    </source>
</reference>
<accession>A0A5C8IDW2</accession>
<sequence>MITLRNGQPMRFIVYKTHLPYIEADHKIILKNIISDQEKELTFQTGEFYNSFKIELDEIDLTAFAGQNTLFVQDTDGDIIYSEEVFVL</sequence>
<dbReference type="AlphaFoldDB" id="A0A5C8IDW2"/>
<comment type="caution">
    <text evidence="1">The sequence shown here is derived from an EMBL/GenBank/DDBJ whole genome shotgun (WGS) entry which is preliminary data.</text>
</comment>